<keyword evidence="3" id="KW-1185">Reference proteome</keyword>
<feature type="region of interest" description="Disordered" evidence="1">
    <location>
        <begin position="18"/>
        <end position="42"/>
    </location>
</feature>
<evidence type="ECO:0000313" key="3">
    <source>
        <dbReference type="Proteomes" id="UP000664299"/>
    </source>
</evidence>
<protein>
    <submittedName>
        <fullName evidence="2">Uncharacterized protein</fullName>
    </submittedName>
</protein>
<reference evidence="2" key="1">
    <citation type="submission" date="2021-03" db="EMBL/GenBank/DDBJ databases">
        <title>Genome sequence of Bifidobacterium asteroides strain wkB204 isolated from a honey bee gut.</title>
        <authorList>
            <person name="Motta E.V.S."/>
            <person name="Kwong W.K."/>
            <person name="Moran N.A."/>
        </authorList>
    </citation>
    <scope>NUCLEOTIDE SEQUENCE</scope>
    <source>
        <strain evidence="2">WkB204</strain>
    </source>
</reference>
<comment type="caution">
    <text evidence="2">The sequence shown here is derived from an EMBL/GenBank/DDBJ whole genome shotgun (WGS) entry which is preliminary data.</text>
</comment>
<sequence>MPMHFIHRLDRLHMRLADSPQGEAGSGGGQPSPEAGIDPDNMGILAQSETQGTATATSSIYAVRYGSSEGDQAVTGLTNGGVNVQDRGQLQDKPAYRIRIEFFVGLAVFGCKAAARLNGVINGSRKTAGAAAKKRAEAEPTLAVTPNSPCRRSPPRSPTKRRSRPRPPNIPRRLRPPAVTKLLKTDVCKNINLAILFLFLKSKSDSRFSRVL</sequence>
<organism evidence="2 3">
    <name type="scientific">Bifidobacterium asteroides</name>
    <dbReference type="NCBI Taxonomy" id="1684"/>
    <lineage>
        <taxon>Bacteria</taxon>
        <taxon>Bacillati</taxon>
        <taxon>Actinomycetota</taxon>
        <taxon>Actinomycetes</taxon>
        <taxon>Bifidobacteriales</taxon>
        <taxon>Bifidobacteriaceae</taxon>
        <taxon>Bifidobacterium</taxon>
    </lineage>
</organism>
<accession>A0ABS3ITF1</accession>
<dbReference type="EMBL" id="JAFMNU010000006">
    <property type="protein sequence ID" value="MBO0623655.1"/>
    <property type="molecule type" value="Genomic_DNA"/>
</dbReference>
<gene>
    <name evidence="2" type="ORF">J1F30_04650</name>
</gene>
<evidence type="ECO:0000256" key="1">
    <source>
        <dbReference type="SAM" id="MobiDB-lite"/>
    </source>
</evidence>
<name>A0ABS3ITF1_9BIFI</name>
<evidence type="ECO:0000313" key="2">
    <source>
        <dbReference type="EMBL" id="MBO0623655.1"/>
    </source>
</evidence>
<feature type="region of interest" description="Disordered" evidence="1">
    <location>
        <begin position="132"/>
        <end position="176"/>
    </location>
</feature>
<dbReference type="Proteomes" id="UP000664299">
    <property type="component" value="Unassembled WGS sequence"/>
</dbReference>
<proteinExistence type="predicted"/>